<evidence type="ECO:0000313" key="11">
    <source>
        <dbReference type="Proteomes" id="UP000298805"/>
    </source>
</evidence>
<dbReference type="EMBL" id="CP027432">
    <property type="protein sequence ID" value="QCI28096.1"/>
    <property type="molecule type" value="Genomic_DNA"/>
</dbReference>
<sequence>MAFLSKNRFWFLAFFLLFVVRCQISFFEYLSFKNHKFLNVEARVINQYKKEGKNYQILKLKNNSLTFYTTSRENLKNLLNEKVKLTIITSKVSFFEYLFTFYAPSFNIKLLSADKIDLFIEKQHSSSVMKNLFKALFLGESIDFSTRQKLSSLGVSHLFALSGLHLGFISFVLYFVFSPLYKIFQKKFPYRNRFFDLGILVLAVEFVYLYFTSFPPSLIRAYVLEVLIFIFAMRFKELFSLNILFFTILFSFLIFFSKIFSIGFLLSFLGVFYIYLFFKHVKFSFFSSVFLSFYMFLVMFVWSHYFFGNFNYFQFLSPLVNIIFSFFYPLEIFLHLIGFGGVFDDFILKYLSLGSEFYEVKISFVWVVIFGIMSLLAFFSKYLFYGINLLAFFIVILAI</sequence>
<dbReference type="RefSeq" id="WP_123352089.1">
    <property type="nucleotide sequence ID" value="NZ_CP027432.2"/>
</dbReference>
<keyword evidence="4 6" id="KW-1133">Transmembrane helix</keyword>
<evidence type="ECO:0000256" key="4">
    <source>
        <dbReference type="ARBA" id="ARBA00022989"/>
    </source>
</evidence>
<dbReference type="NCBIfam" id="TIGR00360">
    <property type="entry name" value="ComEC_N-term"/>
    <property type="match status" value="1"/>
</dbReference>
<gene>
    <name evidence="8" type="ORF">C6V80_03740</name>
    <name evidence="9" type="ORF">EDC58_0679</name>
</gene>
<proteinExistence type="predicted"/>
<dbReference type="InterPro" id="IPR052159">
    <property type="entry name" value="Competence_DNA_uptake"/>
</dbReference>
<feature type="transmembrane region" description="Helical" evidence="6">
    <location>
        <begin position="238"/>
        <end position="256"/>
    </location>
</feature>
<dbReference type="InterPro" id="IPR004477">
    <property type="entry name" value="ComEC_N"/>
</dbReference>
<evidence type="ECO:0000259" key="7">
    <source>
        <dbReference type="Pfam" id="PF03772"/>
    </source>
</evidence>
<dbReference type="AlphaFoldDB" id="A0AAJ4UZ33"/>
<dbReference type="GO" id="GO:0005886">
    <property type="term" value="C:plasma membrane"/>
    <property type="evidence" value="ECO:0007669"/>
    <property type="project" value="UniProtKB-SubCell"/>
</dbReference>
<accession>A0AAJ4UZ33</accession>
<reference evidence="8" key="3">
    <citation type="submission" date="2019-06" db="EMBL/GenBank/DDBJ databases">
        <title>A comparative analysis of the Nautiliaceae.</title>
        <authorList>
            <person name="Grosche A."/>
            <person name="Smedile F."/>
            <person name="Vetriani C."/>
        </authorList>
    </citation>
    <scope>NUCLEOTIDE SEQUENCE</scope>
    <source>
        <strain evidence="8">TB6</strain>
    </source>
</reference>
<evidence type="ECO:0000313" key="9">
    <source>
        <dbReference type="EMBL" id="ROR41194.1"/>
    </source>
</evidence>
<feature type="transmembrane region" description="Helical" evidence="6">
    <location>
        <begin position="158"/>
        <end position="181"/>
    </location>
</feature>
<evidence type="ECO:0000313" key="10">
    <source>
        <dbReference type="Proteomes" id="UP000272781"/>
    </source>
</evidence>
<feature type="transmembrane region" description="Helical" evidence="6">
    <location>
        <begin position="262"/>
        <end position="278"/>
    </location>
</feature>
<keyword evidence="5 6" id="KW-0472">Membrane</keyword>
<reference evidence="9 10" key="2">
    <citation type="submission" date="2018-11" db="EMBL/GenBank/DDBJ databases">
        <title>Genomic Encyclopedia of Type Strains, Phase IV (KMG-IV): sequencing the most valuable type-strain genomes for metagenomic binning, comparative biology and taxonomic classification.</title>
        <authorList>
            <person name="Goeker M."/>
        </authorList>
    </citation>
    <scope>NUCLEOTIDE SEQUENCE [LARGE SCALE GENOMIC DNA]</scope>
    <source>
        <strain evidence="9 10">DSM 27783</strain>
    </source>
</reference>
<keyword evidence="2" id="KW-1003">Cell membrane</keyword>
<dbReference type="Pfam" id="PF03772">
    <property type="entry name" value="Competence"/>
    <property type="match status" value="1"/>
</dbReference>
<dbReference type="EMBL" id="RJVK01000001">
    <property type="protein sequence ID" value="ROR41194.1"/>
    <property type="molecule type" value="Genomic_DNA"/>
</dbReference>
<feature type="transmembrane region" description="Helical" evidence="6">
    <location>
        <begin position="319"/>
        <end position="337"/>
    </location>
</feature>
<evidence type="ECO:0000256" key="6">
    <source>
        <dbReference type="SAM" id="Phobius"/>
    </source>
</evidence>
<feature type="transmembrane region" description="Helical" evidence="6">
    <location>
        <begin position="193"/>
        <end position="211"/>
    </location>
</feature>
<keyword evidence="3 6" id="KW-0812">Transmembrane</keyword>
<comment type="subcellular location">
    <subcellularLocation>
        <location evidence="1">Cell membrane</location>
        <topology evidence="1">Multi-pass membrane protein</topology>
    </subcellularLocation>
</comment>
<evidence type="ECO:0000256" key="3">
    <source>
        <dbReference type="ARBA" id="ARBA00022692"/>
    </source>
</evidence>
<name>A0AAJ4UZ33_9BACT</name>
<organism evidence="9 10">
    <name type="scientific">Caminibacter pacificus</name>
    <dbReference type="NCBI Taxonomy" id="1424653"/>
    <lineage>
        <taxon>Bacteria</taxon>
        <taxon>Pseudomonadati</taxon>
        <taxon>Campylobacterota</taxon>
        <taxon>Epsilonproteobacteria</taxon>
        <taxon>Nautiliales</taxon>
        <taxon>Nautiliaceae</taxon>
        <taxon>Caminibacter</taxon>
    </lineage>
</organism>
<reference evidence="11" key="1">
    <citation type="submission" date="2018-03" db="EMBL/GenBank/DDBJ databases">
        <title>A comparative analysis of the Nautiliaceae.</title>
        <authorList>
            <person name="Grosche A."/>
            <person name="Smedile F."/>
            <person name="Vetriani C."/>
        </authorList>
    </citation>
    <scope>NUCLEOTIDE SEQUENCE [LARGE SCALE GENOMIC DNA]</scope>
    <source>
        <strain evidence="11">TB6</strain>
    </source>
</reference>
<dbReference type="Proteomes" id="UP000272781">
    <property type="component" value="Unassembled WGS sequence"/>
</dbReference>
<protein>
    <submittedName>
        <fullName evidence="8">ComEC/Rec2 family competence protein</fullName>
    </submittedName>
    <submittedName>
        <fullName evidence="9">Competence protein ComEC</fullName>
    </submittedName>
</protein>
<keyword evidence="11" id="KW-1185">Reference proteome</keyword>
<dbReference type="Proteomes" id="UP000298805">
    <property type="component" value="Chromosome"/>
</dbReference>
<feature type="domain" description="ComEC/Rec2-related protein" evidence="7">
    <location>
        <begin position="140"/>
        <end position="390"/>
    </location>
</feature>
<dbReference type="PANTHER" id="PTHR30619">
    <property type="entry name" value="DNA INTERNALIZATION/COMPETENCE PROTEIN COMEC/REC2"/>
    <property type="match status" value="1"/>
</dbReference>
<evidence type="ECO:0000256" key="2">
    <source>
        <dbReference type="ARBA" id="ARBA00022475"/>
    </source>
</evidence>
<feature type="transmembrane region" description="Helical" evidence="6">
    <location>
        <begin position="285"/>
        <end position="307"/>
    </location>
</feature>
<evidence type="ECO:0000313" key="8">
    <source>
        <dbReference type="EMBL" id="QCI28096.1"/>
    </source>
</evidence>
<evidence type="ECO:0000256" key="1">
    <source>
        <dbReference type="ARBA" id="ARBA00004651"/>
    </source>
</evidence>
<dbReference type="PANTHER" id="PTHR30619:SF7">
    <property type="entry name" value="BETA-LACTAMASE DOMAIN PROTEIN"/>
    <property type="match status" value="1"/>
</dbReference>
<feature type="transmembrane region" description="Helical" evidence="6">
    <location>
        <begin position="358"/>
        <end position="376"/>
    </location>
</feature>
<evidence type="ECO:0000256" key="5">
    <source>
        <dbReference type="ARBA" id="ARBA00023136"/>
    </source>
</evidence>